<name>A0AAD9TWS2_9ROSI</name>
<dbReference type="EMBL" id="JANJYI010000007">
    <property type="protein sequence ID" value="KAK2643437.1"/>
    <property type="molecule type" value="Genomic_DNA"/>
</dbReference>
<reference evidence="1" key="1">
    <citation type="journal article" date="2023" name="Plant J.">
        <title>Genome sequences and population genomics provide insights into the demographic history, inbreeding, and mutation load of two 'living fossil' tree species of Dipteronia.</title>
        <authorList>
            <person name="Feng Y."/>
            <person name="Comes H.P."/>
            <person name="Chen J."/>
            <person name="Zhu S."/>
            <person name="Lu R."/>
            <person name="Zhang X."/>
            <person name="Li P."/>
            <person name="Qiu J."/>
            <person name="Olsen K.M."/>
            <person name="Qiu Y."/>
        </authorList>
    </citation>
    <scope>NUCLEOTIDE SEQUENCE</scope>
    <source>
        <strain evidence="1">KIB01</strain>
    </source>
</reference>
<dbReference type="PANTHER" id="PTHR33116:SF86">
    <property type="entry name" value="REVERSE TRANSCRIPTASE DOMAIN-CONTAINING PROTEIN"/>
    <property type="match status" value="1"/>
</dbReference>
<accession>A0AAD9TWS2</accession>
<protein>
    <recommendedName>
        <fullName evidence="3">Reverse transcriptase domain-containing protein</fullName>
    </recommendedName>
</protein>
<dbReference type="PANTHER" id="PTHR33116">
    <property type="entry name" value="REVERSE TRANSCRIPTASE ZINC-BINDING DOMAIN-CONTAINING PROTEIN-RELATED-RELATED"/>
    <property type="match status" value="1"/>
</dbReference>
<gene>
    <name evidence="1" type="ORF">Ddye_025200</name>
</gene>
<dbReference type="Proteomes" id="UP001280121">
    <property type="component" value="Unassembled WGS sequence"/>
</dbReference>
<evidence type="ECO:0000313" key="1">
    <source>
        <dbReference type="EMBL" id="KAK2643437.1"/>
    </source>
</evidence>
<organism evidence="1 2">
    <name type="scientific">Dipteronia dyeriana</name>
    <dbReference type="NCBI Taxonomy" id="168575"/>
    <lineage>
        <taxon>Eukaryota</taxon>
        <taxon>Viridiplantae</taxon>
        <taxon>Streptophyta</taxon>
        <taxon>Embryophyta</taxon>
        <taxon>Tracheophyta</taxon>
        <taxon>Spermatophyta</taxon>
        <taxon>Magnoliopsida</taxon>
        <taxon>eudicotyledons</taxon>
        <taxon>Gunneridae</taxon>
        <taxon>Pentapetalae</taxon>
        <taxon>rosids</taxon>
        <taxon>malvids</taxon>
        <taxon>Sapindales</taxon>
        <taxon>Sapindaceae</taxon>
        <taxon>Hippocastanoideae</taxon>
        <taxon>Acereae</taxon>
        <taxon>Dipteronia</taxon>
    </lineage>
</organism>
<proteinExistence type="predicted"/>
<sequence length="379" mass="43246">METEDRYWKQRAKVEWLRSGDRNTKFFHSNALARKARNRIQGLMDDDGVWKDSRTNIKRIAVQYFNDIFCSSNSSALDLSLNRGKGSGAPWLSSWICPRLTTELNEPFWMGLRQGDPLSSFLFLFYAEGLTSLLNKAHDNSDISGFNCSRGGPVISHLFFTDDSLIFAKANDQNCRAIKTILDQYARASSQVISYGKSIMCTSPSYSVVEGKRFTEMIGVQLVDCHEKYLRLPCFTGRSKRNLFSNITDRVWGKIKGWGEKLLSTGGKEILIKTVVQCWRILKNSDSLAAKVLKGCYYREGSFLDAESMMSGSFVWNNLMWSKGLMDKGIRWRVGNNKSIKIYNDRWIPRPPTFKVFSHPKLDPGPLWNNLLSRLGDGM</sequence>
<dbReference type="AlphaFoldDB" id="A0AAD9TWS2"/>
<comment type="caution">
    <text evidence="1">The sequence shown here is derived from an EMBL/GenBank/DDBJ whole genome shotgun (WGS) entry which is preliminary data.</text>
</comment>
<evidence type="ECO:0008006" key="3">
    <source>
        <dbReference type="Google" id="ProtNLM"/>
    </source>
</evidence>
<keyword evidence="2" id="KW-1185">Reference proteome</keyword>
<evidence type="ECO:0000313" key="2">
    <source>
        <dbReference type="Proteomes" id="UP001280121"/>
    </source>
</evidence>